<dbReference type="PATRIC" id="fig|1603606.3.peg.1637"/>
<name>A0A0M4D0W4_9BACT</name>
<dbReference type="STRING" id="1603606.DSOUD_1505"/>
<accession>A0A0M4D0W4</accession>
<dbReference type="OrthoDB" id="583260at2"/>
<sequence>MTISEPMTLFTDSLLAGVVFYFALRLQGLWRAGRQLSVRLWAGAFFASSLAAASGGTYHGFRPALGETGAFLLWKITVAAIGLTGLLMVCSMAMAVLRGRGRRALVGLAFLQYLLYLGWMGGHDAFLYVILDYVPALLCVLFLQLYDGWRVGAPAAPWLAGGVVMSFAAAAIQASGFTLHPHFNHNDLYHVVQLGAFYLLYRGGALLADRRDDLGVRNGEGRA</sequence>
<dbReference type="RefSeq" id="WP_053550407.1">
    <property type="nucleotide sequence ID" value="NZ_CP010802.1"/>
</dbReference>
<keyword evidence="1" id="KW-0812">Transmembrane</keyword>
<organism evidence="2 3">
    <name type="scientific">Desulfuromonas soudanensis</name>
    <dbReference type="NCBI Taxonomy" id="1603606"/>
    <lineage>
        <taxon>Bacteria</taxon>
        <taxon>Pseudomonadati</taxon>
        <taxon>Thermodesulfobacteriota</taxon>
        <taxon>Desulfuromonadia</taxon>
        <taxon>Desulfuromonadales</taxon>
        <taxon>Desulfuromonadaceae</taxon>
        <taxon>Desulfuromonas</taxon>
    </lineage>
</organism>
<keyword evidence="3" id="KW-1185">Reference proteome</keyword>
<feature type="transmembrane region" description="Helical" evidence="1">
    <location>
        <begin position="188"/>
        <end position="208"/>
    </location>
</feature>
<reference evidence="2 3" key="1">
    <citation type="submission" date="2015-07" db="EMBL/GenBank/DDBJ databases">
        <title>Isolation and Genomic Characterization of a Novel Halophilic Metal-Reducing Deltaproteobacterium from the Deep Subsurface.</title>
        <authorList>
            <person name="Badalamenti J.P."/>
            <person name="Summers Z.M."/>
            <person name="Gralnick J.A."/>
            <person name="Bond D.R."/>
        </authorList>
    </citation>
    <scope>NUCLEOTIDE SEQUENCE [LARGE SCALE GENOMIC DNA]</scope>
    <source>
        <strain evidence="2 3">WTL</strain>
    </source>
</reference>
<evidence type="ECO:0000256" key="1">
    <source>
        <dbReference type="SAM" id="Phobius"/>
    </source>
</evidence>
<dbReference type="AlphaFoldDB" id="A0A0M4D0W4"/>
<keyword evidence="1" id="KW-1133">Transmembrane helix</keyword>
<dbReference type="KEGG" id="des:DSOUD_1505"/>
<evidence type="ECO:0000313" key="3">
    <source>
        <dbReference type="Proteomes" id="UP000057158"/>
    </source>
</evidence>
<evidence type="ECO:0000313" key="2">
    <source>
        <dbReference type="EMBL" id="ALC16284.1"/>
    </source>
</evidence>
<feature type="transmembrane region" description="Helical" evidence="1">
    <location>
        <begin position="126"/>
        <end position="146"/>
    </location>
</feature>
<protein>
    <submittedName>
        <fullName evidence="2">Uncharacterized protein</fullName>
    </submittedName>
</protein>
<gene>
    <name evidence="2" type="ORF">DSOUD_1505</name>
</gene>
<dbReference type="Pfam" id="PF22285">
    <property type="entry name" value="DUF6962"/>
    <property type="match status" value="1"/>
</dbReference>
<feature type="transmembrane region" description="Helical" evidence="1">
    <location>
        <begin position="36"/>
        <end position="61"/>
    </location>
</feature>
<proteinExistence type="predicted"/>
<feature type="transmembrane region" description="Helical" evidence="1">
    <location>
        <begin position="73"/>
        <end position="97"/>
    </location>
</feature>
<keyword evidence="1" id="KW-0472">Membrane</keyword>
<feature type="transmembrane region" description="Helical" evidence="1">
    <location>
        <begin position="158"/>
        <end position="176"/>
    </location>
</feature>
<dbReference type="Proteomes" id="UP000057158">
    <property type="component" value="Chromosome"/>
</dbReference>
<dbReference type="InterPro" id="IPR054235">
    <property type="entry name" value="DUF6962"/>
</dbReference>
<dbReference type="EMBL" id="CP010802">
    <property type="protein sequence ID" value="ALC16284.1"/>
    <property type="molecule type" value="Genomic_DNA"/>
</dbReference>
<feature type="transmembrane region" description="Helical" evidence="1">
    <location>
        <begin position="6"/>
        <end position="24"/>
    </location>
</feature>
<feature type="transmembrane region" description="Helical" evidence="1">
    <location>
        <begin position="104"/>
        <end position="120"/>
    </location>
</feature>